<comment type="caution">
    <text evidence="6">The sequence shown here is derived from an EMBL/GenBank/DDBJ whole genome shotgun (WGS) entry which is preliminary data.</text>
</comment>
<dbReference type="InterPro" id="IPR027796">
    <property type="entry name" value="OTT_1508_deam-like"/>
</dbReference>
<evidence type="ECO:0000256" key="3">
    <source>
        <dbReference type="ARBA" id="ARBA00022833"/>
    </source>
</evidence>
<feature type="region of interest" description="Disordered" evidence="4">
    <location>
        <begin position="34"/>
        <end position="61"/>
    </location>
</feature>
<evidence type="ECO:0000256" key="2">
    <source>
        <dbReference type="ARBA" id="ARBA00022771"/>
    </source>
</evidence>
<feature type="compositionally biased region" description="Acidic residues" evidence="4">
    <location>
        <begin position="41"/>
        <end position="54"/>
    </location>
</feature>
<dbReference type="EMBL" id="JAGHQM010000286">
    <property type="protein sequence ID" value="KAH0562854.1"/>
    <property type="molecule type" value="Genomic_DNA"/>
</dbReference>
<keyword evidence="3" id="KW-0862">Zinc</keyword>
<dbReference type="PROSITE" id="PS01360">
    <property type="entry name" value="ZF_MYND_1"/>
    <property type="match status" value="1"/>
</dbReference>
<evidence type="ECO:0000256" key="4">
    <source>
        <dbReference type="SAM" id="MobiDB-lite"/>
    </source>
</evidence>
<dbReference type="PANTHER" id="PTHR42037">
    <property type="match status" value="1"/>
</dbReference>
<proteinExistence type="predicted"/>
<name>A0A9P8RRK8_9PEZI</name>
<keyword evidence="7" id="KW-1185">Reference proteome</keyword>
<keyword evidence="2" id="KW-0863">Zinc-finger</keyword>
<dbReference type="Gene3D" id="6.10.140.2220">
    <property type="match status" value="1"/>
</dbReference>
<dbReference type="SUPFAM" id="SSF144232">
    <property type="entry name" value="HIT/MYND zinc finger-like"/>
    <property type="match status" value="1"/>
</dbReference>
<reference evidence="6" key="1">
    <citation type="submission" date="2021-03" db="EMBL/GenBank/DDBJ databases">
        <title>Comparative genomics and phylogenomic investigation of the class Geoglossomycetes provide insights into ecological specialization and systematics.</title>
        <authorList>
            <person name="Melie T."/>
            <person name="Pirro S."/>
            <person name="Miller A.N."/>
            <person name="Quandt A."/>
        </authorList>
    </citation>
    <scope>NUCLEOTIDE SEQUENCE</scope>
    <source>
        <strain evidence="6">CAQ_001_2017</strain>
    </source>
</reference>
<dbReference type="Pfam" id="PF14441">
    <property type="entry name" value="OTT_1508_deam"/>
    <property type="match status" value="1"/>
</dbReference>
<dbReference type="AlphaFoldDB" id="A0A9P8RRK8"/>
<evidence type="ECO:0000313" key="6">
    <source>
        <dbReference type="EMBL" id="KAH0562854.1"/>
    </source>
</evidence>
<dbReference type="Proteomes" id="UP000750711">
    <property type="component" value="Unassembled WGS sequence"/>
</dbReference>
<dbReference type="GO" id="GO:0008270">
    <property type="term" value="F:zinc ion binding"/>
    <property type="evidence" value="ECO:0007669"/>
    <property type="project" value="UniProtKB-KW"/>
</dbReference>
<protein>
    <recommendedName>
        <fullName evidence="5">MYND-type domain-containing protein</fullName>
    </recommendedName>
</protein>
<accession>A0A9P8RRK8</accession>
<dbReference type="InterPro" id="IPR002893">
    <property type="entry name" value="Znf_MYND"/>
</dbReference>
<sequence length="944" mass="107194">MSESFDWNYPGLNWSHFHSLANLLALRNGGQAEPSSLSDTALEEEDWDPDDNGDGDAPSVDTRLAHQISDSGHERLKRRFLDCLAEFAANKKGGTAVACSAMKEAEDNVVIWIARNEGFSDVDKPAFDRLGKVLGSLSCTDQSEILLWEEMVLYHQNRIEHSYIPKLRASFKAYDAVRRRDDTNTPENSSVSDAALSVLRTLLFDPNINGTSTLEKHTRLVIASYNLRRTRNIEHVLYSSPSATSRSKSLWLDICLLARLQVAFQNFKDIALTLPSFEQVTIILVPRPLPLPDPSQRPLNLNQTFGILQLDLGPATTKAVLGQNWTVTKIKSEFAKRQKQKLNVHAEVQMLMSLNTNGSSTSGLFPYFGCSKLSCFMCNHFIQSYGRFTTRGCHGRLFKPWTVPSVDQLLPGQADRTAKALILVQKEVKKKLMASVEGHIRHERTSVIGGSSVLGGRQEERSQRQLQIDRLRMKAERDRVAEMFRRVKRQTENTISSASRRTYSTPKGDEPDWDCDICMRPTTRRCSICSKGFFCSDSCQEKRSGSHLFTCSKRPLTSADYLWKSLSEDLMPQDEDVLEDFGFNNALFGRDGTYLLGVYGGLYRSGKFSAEDIHEWRVGGILVDKIKEFYYSIPEDSRGQYFPWFLKNPHVLEHPMTKDEAQQKLIATFYDKARPYLDIEDRNKTARDLKPEAKETSYYLLAEMLLRISPNPIERNWYSFGFVTCRGQGEESMLVDLYQLLLTESDGSFFYEFHNRRRGAIQPATFTQFWKAYEAGTLIQLMDSKGLKELRSRLPFLEGFLSVPPAGPRPSVWDLKQFLEISDPMDHPPVPSVNVDYGFINCRTFEETCILMEIYGKVLKTANPLELHQACVAGDLFRFASGHVRMEERWRSLMRNFYPLKEVVQSGLGPELRSEVVGSEADGDSAGLPSLLSRLWGFIFGFAN</sequence>
<keyword evidence="1" id="KW-0479">Metal-binding</keyword>
<evidence type="ECO:0000313" key="7">
    <source>
        <dbReference type="Proteomes" id="UP000750711"/>
    </source>
</evidence>
<evidence type="ECO:0000259" key="5">
    <source>
        <dbReference type="PROSITE" id="PS01360"/>
    </source>
</evidence>
<gene>
    <name evidence="6" type="ORF">GP486_002527</name>
</gene>
<feature type="domain" description="MYND-type" evidence="5">
    <location>
        <begin position="515"/>
        <end position="551"/>
    </location>
</feature>
<evidence type="ECO:0000256" key="1">
    <source>
        <dbReference type="ARBA" id="ARBA00022723"/>
    </source>
</evidence>
<dbReference type="PANTHER" id="PTHR42037:SF1">
    <property type="match status" value="1"/>
</dbReference>
<organism evidence="6 7">
    <name type="scientific">Trichoglossum hirsutum</name>
    <dbReference type="NCBI Taxonomy" id="265104"/>
    <lineage>
        <taxon>Eukaryota</taxon>
        <taxon>Fungi</taxon>
        <taxon>Dikarya</taxon>
        <taxon>Ascomycota</taxon>
        <taxon>Pezizomycotina</taxon>
        <taxon>Geoglossomycetes</taxon>
        <taxon>Geoglossales</taxon>
        <taxon>Geoglossaceae</taxon>
        <taxon>Trichoglossum</taxon>
    </lineage>
</organism>